<dbReference type="InterPro" id="IPR043901">
    <property type="entry name" value="DUF5787"/>
</dbReference>
<evidence type="ECO:0000313" key="1">
    <source>
        <dbReference type="EMBL" id="MBX0302576.1"/>
    </source>
</evidence>
<dbReference type="Proteomes" id="UP000783863">
    <property type="component" value="Unassembled WGS sequence"/>
</dbReference>
<sequence length="353" mass="40219">MPVSSDSEFAFELRVCQWAEREWTPERADSVVVVARQLGTQYRRWDTLVLECDPEGLQARGAFGADAFDSDHLHVLEHAPAEWTFYRDALPDPGYPWRYVRESIHELADREALDTRKRGRRIEIRRTRPYPDWVRRVVAIENKPDLTASAARDLAGQLERDVALGLADEVWVATEATDERVEPILLADFPPEAGVLTVDTDAGTAETVWEPRSLDVDGHGTRITDRPGDDYSAARFEYVDPDWKAGKRRAIAERAYERGWRSYADTMRPDCRHFELRADETGVSPYCVAKERTPTARECRAGCGSFEPEPPVWRTNGWPIEGGPGAATKRLLARRRRERRPGLEYLLVADLDV</sequence>
<name>A0A8J8C6R9_9EURY</name>
<proteinExistence type="predicted"/>
<dbReference type="Pfam" id="PF19100">
    <property type="entry name" value="DUF5787"/>
    <property type="match status" value="1"/>
</dbReference>
<keyword evidence="2" id="KW-1185">Reference proteome</keyword>
<dbReference type="AlphaFoldDB" id="A0A8J8C6R9"/>
<evidence type="ECO:0000313" key="2">
    <source>
        <dbReference type="Proteomes" id="UP000783863"/>
    </source>
</evidence>
<accession>A0A8J8C6R9</accession>
<comment type="caution">
    <text evidence="1">The sequence shown here is derived from an EMBL/GenBank/DDBJ whole genome shotgun (WGS) entry which is preliminary data.</text>
</comment>
<organism evidence="1 2">
    <name type="scientific">Haloarcula salinisoli</name>
    <dbReference type="NCBI Taxonomy" id="2487746"/>
    <lineage>
        <taxon>Archaea</taxon>
        <taxon>Methanobacteriati</taxon>
        <taxon>Methanobacteriota</taxon>
        <taxon>Stenosarchaea group</taxon>
        <taxon>Halobacteria</taxon>
        <taxon>Halobacteriales</taxon>
        <taxon>Haloarculaceae</taxon>
        <taxon>Haloarcula</taxon>
    </lineage>
</organism>
<reference evidence="1" key="1">
    <citation type="submission" date="2021-06" db="EMBL/GenBank/DDBJ databases">
        <title>Halomicroarcula sp. F24A a new haloarchaeum isolated from saline soil.</title>
        <authorList>
            <person name="Duran-Viseras A."/>
            <person name="Sanchez-Porro C."/>
            <person name="Ventosa A."/>
        </authorList>
    </citation>
    <scope>NUCLEOTIDE SEQUENCE</scope>
    <source>
        <strain evidence="1">F24A</strain>
    </source>
</reference>
<protein>
    <submittedName>
        <fullName evidence="1">Uncharacterized protein</fullName>
    </submittedName>
</protein>
<gene>
    <name evidence="1" type="ORF">EGD98_02695</name>
</gene>
<dbReference type="EMBL" id="RKLQ01000001">
    <property type="protein sequence ID" value="MBX0302576.1"/>
    <property type="molecule type" value="Genomic_DNA"/>
</dbReference>